<dbReference type="Proteomes" id="UP000322244">
    <property type="component" value="Unassembled WGS sequence"/>
</dbReference>
<dbReference type="PANTHER" id="PTHR43434">
    <property type="entry name" value="PHOSPHOGLYCOLATE PHOSPHATASE"/>
    <property type="match status" value="1"/>
</dbReference>
<sequence>MLFDLDGTLTDSAPGILAGFRHALSTIGEPEPSAELLATVVGPPMVDTFRAMGIDEVRTAQAIAAYFDSYDEGGGWADNSVFDGMEPIVAALSADGTRLGIATSKFQGYAVRILEHFGLAKYFEFIGGASKDLERRTKADVIAHTLRNMQIEPIVGGTEGVVLVGDREHDVAGAAHWGIPTVYAGWGYGVDGESDGASLIADTVPDLARVLDVRV</sequence>
<dbReference type="AlphaFoldDB" id="A0A5A7SF74"/>
<keyword evidence="1" id="KW-0378">Hydrolase</keyword>
<dbReference type="PANTHER" id="PTHR43434:SF20">
    <property type="entry name" value="5'-NUCLEOTIDASE"/>
    <property type="match status" value="1"/>
</dbReference>
<dbReference type="InterPro" id="IPR036412">
    <property type="entry name" value="HAD-like_sf"/>
</dbReference>
<dbReference type="SUPFAM" id="SSF56784">
    <property type="entry name" value="HAD-like"/>
    <property type="match status" value="1"/>
</dbReference>
<dbReference type="InterPro" id="IPR023214">
    <property type="entry name" value="HAD_sf"/>
</dbReference>
<dbReference type="SFLD" id="SFLDS00003">
    <property type="entry name" value="Haloacid_Dehalogenase"/>
    <property type="match status" value="1"/>
</dbReference>
<dbReference type="InterPro" id="IPR041492">
    <property type="entry name" value="HAD_2"/>
</dbReference>
<gene>
    <name evidence="1" type="ORF">FOY51_11245</name>
</gene>
<dbReference type="Pfam" id="PF13419">
    <property type="entry name" value="HAD_2"/>
    <property type="match status" value="1"/>
</dbReference>
<dbReference type="GO" id="GO:0004713">
    <property type="term" value="F:protein tyrosine kinase activity"/>
    <property type="evidence" value="ECO:0007669"/>
    <property type="project" value="TreeGrafter"/>
</dbReference>
<dbReference type="RefSeq" id="WP_149430444.1">
    <property type="nucleotide sequence ID" value="NZ_VLNY01000004.1"/>
</dbReference>
<dbReference type="InterPro" id="IPR023198">
    <property type="entry name" value="PGP-like_dom2"/>
</dbReference>
<dbReference type="SFLD" id="SFLDG01129">
    <property type="entry name" value="C1.5:_HAD__Beta-PGM__Phosphata"/>
    <property type="match status" value="1"/>
</dbReference>
<dbReference type="Gene3D" id="3.40.50.1000">
    <property type="entry name" value="HAD superfamily/HAD-like"/>
    <property type="match status" value="1"/>
</dbReference>
<organism evidence="1 2">
    <name type="scientific">Antrihabitans cavernicola</name>
    <dbReference type="NCBI Taxonomy" id="2495913"/>
    <lineage>
        <taxon>Bacteria</taxon>
        <taxon>Bacillati</taxon>
        <taxon>Actinomycetota</taxon>
        <taxon>Actinomycetes</taxon>
        <taxon>Mycobacteriales</taxon>
        <taxon>Nocardiaceae</taxon>
        <taxon>Antrihabitans</taxon>
    </lineage>
</organism>
<dbReference type="EMBL" id="VLNY01000004">
    <property type="protein sequence ID" value="KAA0023185.1"/>
    <property type="molecule type" value="Genomic_DNA"/>
</dbReference>
<name>A0A5A7SF74_9NOCA</name>
<comment type="caution">
    <text evidence="1">The sequence shown here is derived from an EMBL/GenBank/DDBJ whole genome shotgun (WGS) entry which is preliminary data.</text>
</comment>
<dbReference type="InterPro" id="IPR050155">
    <property type="entry name" value="HAD-like_hydrolase_sf"/>
</dbReference>
<evidence type="ECO:0000313" key="2">
    <source>
        <dbReference type="Proteomes" id="UP000322244"/>
    </source>
</evidence>
<dbReference type="Gene3D" id="1.10.150.240">
    <property type="entry name" value="Putative phosphatase, domain 2"/>
    <property type="match status" value="1"/>
</dbReference>
<dbReference type="GO" id="GO:0016787">
    <property type="term" value="F:hydrolase activity"/>
    <property type="evidence" value="ECO:0007669"/>
    <property type="project" value="UniProtKB-KW"/>
</dbReference>
<proteinExistence type="predicted"/>
<reference evidence="1 2" key="1">
    <citation type="submission" date="2019-07" db="EMBL/GenBank/DDBJ databases">
        <title>Rhodococcus cavernicolus sp. nov., isolated from a cave.</title>
        <authorList>
            <person name="Lee S.D."/>
        </authorList>
    </citation>
    <scope>NUCLEOTIDE SEQUENCE [LARGE SCALE GENOMIC DNA]</scope>
    <source>
        <strain evidence="1 2">C1-24</strain>
    </source>
</reference>
<accession>A0A5A7SF74</accession>
<dbReference type="GO" id="GO:0005829">
    <property type="term" value="C:cytosol"/>
    <property type="evidence" value="ECO:0007669"/>
    <property type="project" value="TreeGrafter"/>
</dbReference>
<dbReference type="OrthoDB" id="9776368at2"/>
<protein>
    <submittedName>
        <fullName evidence="1">HAD family hydrolase</fullName>
    </submittedName>
</protein>
<evidence type="ECO:0000313" key="1">
    <source>
        <dbReference type="EMBL" id="KAA0023185.1"/>
    </source>
</evidence>
<keyword evidence="2" id="KW-1185">Reference proteome</keyword>